<accession>A0A3P7P7L5</accession>
<dbReference type="Proteomes" id="UP000281553">
    <property type="component" value="Unassembled WGS sequence"/>
</dbReference>
<organism evidence="2 3">
    <name type="scientific">Dibothriocephalus latus</name>
    <name type="common">Fish tapeworm</name>
    <name type="synonym">Diphyllobothrium latum</name>
    <dbReference type="NCBI Taxonomy" id="60516"/>
    <lineage>
        <taxon>Eukaryota</taxon>
        <taxon>Metazoa</taxon>
        <taxon>Spiralia</taxon>
        <taxon>Lophotrochozoa</taxon>
        <taxon>Platyhelminthes</taxon>
        <taxon>Cestoda</taxon>
        <taxon>Eucestoda</taxon>
        <taxon>Diphyllobothriidea</taxon>
        <taxon>Diphyllobothriidae</taxon>
        <taxon>Dibothriocephalus</taxon>
    </lineage>
</organism>
<proteinExistence type="predicted"/>
<gene>
    <name evidence="2" type="ORF">DILT_LOCUS19466</name>
</gene>
<keyword evidence="3" id="KW-1185">Reference proteome</keyword>
<evidence type="ECO:0000313" key="3">
    <source>
        <dbReference type="Proteomes" id="UP000281553"/>
    </source>
</evidence>
<feature type="region of interest" description="Disordered" evidence="1">
    <location>
        <begin position="113"/>
        <end position="198"/>
    </location>
</feature>
<dbReference type="OrthoDB" id="769138at2759"/>
<evidence type="ECO:0000256" key="1">
    <source>
        <dbReference type="SAM" id="MobiDB-lite"/>
    </source>
</evidence>
<dbReference type="EMBL" id="UYRU01113571">
    <property type="protein sequence ID" value="VDN44898.1"/>
    <property type="molecule type" value="Genomic_DNA"/>
</dbReference>
<sequence>MVTDSVEDDLVGLICPPAHPTTLLLTACWFVELWGDICLHPDWSPVVSSIGRELGVPNPDTLVQISRCGGNSADLLRLEDIITTKLGGDLDGVNAYDFLRLFASAAVVFPDSGTFPPSTDQETDTGRAENVEEVRPDDGDGDDEVFMDDSSSGDKVIGQRLLGPISRGCSRSLPDDPRTASSTAELAGALPSSTAGPQSRRMYDLWSAMTSRLVVSLCSLEVYRYRPATLALSILLQLRVVGVPALARLCN</sequence>
<feature type="compositionally biased region" description="Basic and acidic residues" evidence="1">
    <location>
        <begin position="124"/>
        <end position="138"/>
    </location>
</feature>
<dbReference type="AlphaFoldDB" id="A0A3P7P7L5"/>
<name>A0A3P7P7L5_DIBLA</name>
<evidence type="ECO:0000313" key="2">
    <source>
        <dbReference type="EMBL" id="VDN44898.1"/>
    </source>
</evidence>
<protein>
    <submittedName>
        <fullName evidence="2">Uncharacterized protein</fullName>
    </submittedName>
</protein>
<feature type="non-terminal residue" evidence="2">
    <location>
        <position position="251"/>
    </location>
</feature>
<reference evidence="2 3" key="1">
    <citation type="submission" date="2018-11" db="EMBL/GenBank/DDBJ databases">
        <authorList>
            <consortium name="Pathogen Informatics"/>
        </authorList>
    </citation>
    <scope>NUCLEOTIDE SEQUENCE [LARGE SCALE GENOMIC DNA]</scope>
</reference>